<dbReference type="EMBL" id="JAUEPP010000010">
    <property type="protein sequence ID" value="KAK3334507.1"/>
    <property type="molecule type" value="Genomic_DNA"/>
</dbReference>
<proteinExistence type="inferred from homology"/>
<dbReference type="PANTHER" id="PTHR44196">
    <property type="entry name" value="DEHYDROGENASE/REDUCTASE SDR FAMILY MEMBER 7B"/>
    <property type="match status" value="1"/>
</dbReference>
<accession>A0AAE0J042</accession>
<dbReference type="CDD" id="cd05233">
    <property type="entry name" value="SDR_c"/>
    <property type="match status" value="1"/>
</dbReference>
<keyword evidence="4" id="KW-1185">Reference proteome</keyword>
<dbReference type="GO" id="GO:0016491">
    <property type="term" value="F:oxidoreductase activity"/>
    <property type="evidence" value="ECO:0007669"/>
    <property type="project" value="UniProtKB-KW"/>
</dbReference>
<name>A0AAE0J042_9PEZI</name>
<comment type="similarity">
    <text evidence="1">Belongs to the short-chain dehydrogenases/reductases (SDR) family.</text>
</comment>
<protein>
    <recommendedName>
        <fullName evidence="5">NAD(P)-binding protein</fullName>
    </recommendedName>
</protein>
<evidence type="ECO:0000256" key="1">
    <source>
        <dbReference type="ARBA" id="ARBA00006484"/>
    </source>
</evidence>
<evidence type="ECO:0008006" key="5">
    <source>
        <dbReference type="Google" id="ProtNLM"/>
    </source>
</evidence>
<evidence type="ECO:0000313" key="3">
    <source>
        <dbReference type="EMBL" id="KAK3334507.1"/>
    </source>
</evidence>
<dbReference type="SUPFAM" id="SSF51735">
    <property type="entry name" value="NAD(P)-binding Rossmann-fold domains"/>
    <property type="match status" value="1"/>
</dbReference>
<reference evidence="3" key="2">
    <citation type="submission" date="2023-06" db="EMBL/GenBank/DDBJ databases">
        <authorList>
            <consortium name="Lawrence Berkeley National Laboratory"/>
            <person name="Haridas S."/>
            <person name="Hensen N."/>
            <person name="Bonometti L."/>
            <person name="Westerberg I."/>
            <person name="Brannstrom I.O."/>
            <person name="Guillou S."/>
            <person name="Cros-Aarteil S."/>
            <person name="Calhoun S."/>
            <person name="Kuo A."/>
            <person name="Mondo S."/>
            <person name="Pangilinan J."/>
            <person name="Riley R."/>
            <person name="Labutti K."/>
            <person name="Andreopoulos B."/>
            <person name="Lipzen A."/>
            <person name="Chen C."/>
            <person name="Yanf M."/>
            <person name="Daum C."/>
            <person name="Ng V."/>
            <person name="Clum A."/>
            <person name="Steindorff A."/>
            <person name="Ohm R."/>
            <person name="Martin F."/>
            <person name="Silar P."/>
            <person name="Natvig D."/>
            <person name="Lalanne C."/>
            <person name="Gautier V."/>
            <person name="Ament-Velasquez S.L."/>
            <person name="Kruys A."/>
            <person name="Hutchinson M.I."/>
            <person name="Powell A.J."/>
            <person name="Barry K."/>
            <person name="Miller A.N."/>
            <person name="Grigoriev I.V."/>
            <person name="Debuchy R."/>
            <person name="Gladieux P."/>
            <person name="Thoren M.H."/>
            <person name="Johannesson H."/>
        </authorList>
    </citation>
    <scope>NUCLEOTIDE SEQUENCE</scope>
    <source>
        <strain evidence="3">CBS 560.94</strain>
    </source>
</reference>
<keyword evidence="2" id="KW-0560">Oxidoreductase</keyword>
<dbReference type="PRINTS" id="PR00081">
    <property type="entry name" value="GDHRDH"/>
</dbReference>
<comment type="caution">
    <text evidence="3">The sequence shown here is derived from an EMBL/GenBank/DDBJ whole genome shotgun (WGS) entry which is preliminary data.</text>
</comment>
<dbReference type="Gene3D" id="3.40.50.720">
    <property type="entry name" value="NAD(P)-binding Rossmann-like Domain"/>
    <property type="match status" value="1"/>
</dbReference>
<dbReference type="Proteomes" id="UP001278500">
    <property type="component" value="Unassembled WGS sequence"/>
</dbReference>
<evidence type="ECO:0000313" key="4">
    <source>
        <dbReference type="Proteomes" id="UP001278500"/>
    </source>
</evidence>
<dbReference type="Pfam" id="PF00106">
    <property type="entry name" value="adh_short"/>
    <property type="match status" value="1"/>
</dbReference>
<gene>
    <name evidence="3" type="ORF">B0H65DRAFT_75163</name>
</gene>
<reference evidence="3" key="1">
    <citation type="journal article" date="2023" name="Mol. Phylogenet. Evol.">
        <title>Genome-scale phylogeny and comparative genomics of the fungal order Sordariales.</title>
        <authorList>
            <person name="Hensen N."/>
            <person name="Bonometti L."/>
            <person name="Westerberg I."/>
            <person name="Brannstrom I.O."/>
            <person name="Guillou S."/>
            <person name="Cros-Aarteil S."/>
            <person name="Calhoun S."/>
            <person name="Haridas S."/>
            <person name="Kuo A."/>
            <person name="Mondo S."/>
            <person name="Pangilinan J."/>
            <person name="Riley R."/>
            <person name="LaButti K."/>
            <person name="Andreopoulos B."/>
            <person name="Lipzen A."/>
            <person name="Chen C."/>
            <person name="Yan M."/>
            <person name="Daum C."/>
            <person name="Ng V."/>
            <person name="Clum A."/>
            <person name="Steindorff A."/>
            <person name="Ohm R.A."/>
            <person name="Martin F."/>
            <person name="Silar P."/>
            <person name="Natvig D.O."/>
            <person name="Lalanne C."/>
            <person name="Gautier V."/>
            <person name="Ament-Velasquez S.L."/>
            <person name="Kruys A."/>
            <person name="Hutchinson M.I."/>
            <person name="Powell A.J."/>
            <person name="Barry K."/>
            <person name="Miller A.N."/>
            <person name="Grigoriev I.V."/>
            <person name="Debuchy R."/>
            <person name="Gladieux P."/>
            <person name="Hiltunen Thoren M."/>
            <person name="Johannesson H."/>
        </authorList>
    </citation>
    <scope>NUCLEOTIDE SEQUENCE</scope>
    <source>
        <strain evidence="3">CBS 560.94</strain>
    </source>
</reference>
<dbReference type="RefSeq" id="XP_062676673.1">
    <property type="nucleotide sequence ID" value="XM_062831363.1"/>
</dbReference>
<dbReference type="InterPro" id="IPR002347">
    <property type="entry name" value="SDR_fam"/>
</dbReference>
<sequence length="347" mass="38051">MSSSTTDDSNSHVTTNTGEIPTLFGLPWTTRTFNPSFSNVTPTMHTSSYPAINPALNPLISHTGKTVLITGATAGIGLAMAKSFVTASASKVIITGRKQERLDKAVGILRQHAKELGKQTEVVGEKSDAAKMEEIDALWKKLGEEGEVVDVLILNAVGEMAMGRLCEEGGRTTVEIWGKLEANLRGPMRYTELFMKQGKKDRQKFLINISTASAHISHPEYSPALAACSEYGFTKATAGLFFRYIAQQSDTERLQVVSFHPGTIYSEMWQGLGVEKNILPFDDISLPADFAVWAATKEARFIHGRFVWAHWDVDEMKAAYAERFGKDAELFRFGVCGLAGSNLHVTP</sequence>
<dbReference type="PANTHER" id="PTHR44196:SF1">
    <property type="entry name" value="DEHYDROGENASE_REDUCTASE SDR FAMILY MEMBER 7B"/>
    <property type="match status" value="1"/>
</dbReference>
<dbReference type="GO" id="GO:0016020">
    <property type="term" value="C:membrane"/>
    <property type="evidence" value="ECO:0007669"/>
    <property type="project" value="TreeGrafter"/>
</dbReference>
<organism evidence="3 4">
    <name type="scientific">Neurospora tetraspora</name>
    <dbReference type="NCBI Taxonomy" id="94610"/>
    <lineage>
        <taxon>Eukaryota</taxon>
        <taxon>Fungi</taxon>
        <taxon>Dikarya</taxon>
        <taxon>Ascomycota</taxon>
        <taxon>Pezizomycotina</taxon>
        <taxon>Sordariomycetes</taxon>
        <taxon>Sordariomycetidae</taxon>
        <taxon>Sordariales</taxon>
        <taxon>Sordariaceae</taxon>
        <taxon>Neurospora</taxon>
    </lineage>
</organism>
<dbReference type="InterPro" id="IPR036291">
    <property type="entry name" value="NAD(P)-bd_dom_sf"/>
</dbReference>
<dbReference type="AlphaFoldDB" id="A0AAE0J042"/>
<evidence type="ECO:0000256" key="2">
    <source>
        <dbReference type="ARBA" id="ARBA00023002"/>
    </source>
</evidence>
<dbReference type="GeneID" id="87868517"/>